<keyword evidence="1 6" id="KW-0645">Protease</keyword>
<feature type="domain" description="Peptidase S1" evidence="8">
    <location>
        <begin position="27"/>
        <end position="256"/>
    </location>
</feature>
<gene>
    <name evidence="9" type="ORF">J4Q44_G00157010</name>
</gene>
<dbReference type="EMBL" id="JAGTTL010000013">
    <property type="protein sequence ID" value="KAK6314242.1"/>
    <property type="molecule type" value="Genomic_DNA"/>
</dbReference>
<protein>
    <recommendedName>
        <fullName evidence="8">Peptidase S1 domain-containing protein</fullName>
    </recommendedName>
</protein>
<dbReference type="InterPro" id="IPR043504">
    <property type="entry name" value="Peptidase_S1_PA_chymotrypsin"/>
</dbReference>
<organism evidence="9 10">
    <name type="scientific">Coregonus suidteri</name>
    <dbReference type="NCBI Taxonomy" id="861788"/>
    <lineage>
        <taxon>Eukaryota</taxon>
        <taxon>Metazoa</taxon>
        <taxon>Chordata</taxon>
        <taxon>Craniata</taxon>
        <taxon>Vertebrata</taxon>
        <taxon>Euteleostomi</taxon>
        <taxon>Actinopterygii</taxon>
        <taxon>Neopterygii</taxon>
        <taxon>Teleostei</taxon>
        <taxon>Protacanthopterygii</taxon>
        <taxon>Salmoniformes</taxon>
        <taxon>Salmonidae</taxon>
        <taxon>Coregoninae</taxon>
        <taxon>Coregonus</taxon>
    </lineage>
</organism>
<evidence type="ECO:0000313" key="9">
    <source>
        <dbReference type="EMBL" id="KAK6314242.1"/>
    </source>
</evidence>
<dbReference type="InterPro" id="IPR033116">
    <property type="entry name" value="TRYPSIN_SER"/>
</dbReference>
<dbReference type="PRINTS" id="PR00722">
    <property type="entry name" value="CHYMOTRYPSIN"/>
</dbReference>
<proteinExistence type="predicted"/>
<reference evidence="9 10" key="1">
    <citation type="submission" date="2021-04" db="EMBL/GenBank/DDBJ databases">
        <authorList>
            <person name="De Guttry C."/>
            <person name="Zahm M."/>
            <person name="Klopp C."/>
            <person name="Cabau C."/>
            <person name="Louis A."/>
            <person name="Berthelot C."/>
            <person name="Parey E."/>
            <person name="Roest Crollius H."/>
            <person name="Montfort J."/>
            <person name="Robinson-Rechavi M."/>
            <person name="Bucao C."/>
            <person name="Bouchez O."/>
            <person name="Gislard M."/>
            <person name="Lluch J."/>
            <person name="Milhes M."/>
            <person name="Lampietro C."/>
            <person name="Lopez Roques C."/>
            <person name="Donnadieu C."/>
            <person name="Braasch I."/>
            <person name="Desvignes T."/>
            <person name="Postlethwait J."/>
            <person name="Bobe J."/>
            <person name="Wedekind C."/>
            <person name="Guiguen Y."/>
        </authorList>
    </citation>
    <scope>NUCLEOTIDE SEQUENCE [LARGE SCALE GENOMIC DNA]</scope>
    <source>
        <strain evidence="9">Cs_M1</strain>
        <tissue evidence="9">Blood</tissue>
    </source>
</reference>
<dbReference type="CDD" id="cd00190">
    <property type="entry name" value="Tryp_SPc"/>
    <property type="match status" value="1"/>
</dbReference>
<dbReference type="Gene3D" id="2.40.10.10">
    <property type="entry name" value="Trypsin-like serine proteases"/>
    <property type="match status" value="2"/>
</dbReference>
<keyword evidence="4 6" id="KW-0720">Serine protease</keyword>
<feature type="signal peptide" evidence="7">
    <location>
        <begin position="1"/>
        <end position="21"/>
    </location>
</feature>
<evidence type="ECO:0000256" key="6">
    <source>
        <dbReference type="RuleBase" id="RU363034"/>
    </source>
</evidence>
<dbReference type="PROSITE" id="PS00135">
    <property type="entry name" value="TRYPSIN_SER"/>
    <property type="match status" value="1"/>
</dbReference>
<dbReference type="InterPro" id="IPR001314">
    <property type="entry name" value="Peptidase_S1A"/>
</dbReference>
<dbReference type="PANTHER" id="PTHR24271:SF87">
    <property type="entry name" value="ARGININE ESTERASE-LIKE-RELATED"/>
    <property type="match status" value="1"/>
</dbReference>
<keyword evidence="3 6" id="KW-0378">Hydrolase</keyword>
<keyword evidence="5" id="KW-1015">Disulfide bond</keyword>
<dbReference type="FunFam" id="2.40.10.10:FF:000120">
    <property type="entry name" value="Putative serine protease"/>
    <property type="match status" value="1"/>
</dbReference>
<evidence type="ECO:0000256" key="3">
    <source>
        <dbReference type="ARBA" id="ARBA00022801"/>
    </source>
</evidence>
<evidence type="ECO:0000256" key="7">
    <source>
        <dbReference type="SAM" id="SignalP"/>
    </source>
</evidence>
<dbReference type="AlphaFoldDB" id="A0AAN8R5M6"/>
<evidence type="ECO:0000256" key="4">
    <source>
        <dbReference type="ARBA" id="ARBA00022825"/>
    </source>
</evidence>
<evidence type="ECO:0000256" key="1">
    <source>
        <dbReference type="ARBA" id="ARBA00022670"/>
    </source>
</evidence>
<comment type="caution">
    <text evidence="9">The sequence shown here is derived from an EMBL/GenBank/DDBJ whole genome shotgun (WGS) entry which is preliminary data.</text>
</comment>
<dbReference type="InterPro" id="IPR009003">
    <property type="entry name" value="Peptidase_S1_PA"/>
</dbReference>
<keyword evidence="2 7" id="KW-0732">Signal</keyword>
<dbReference type="SMART" id="SM00020">
    <property type="entry name" value="Tryp_SPc"/>
    <property type="match status" value="1"/>
</dbReference>
<dbReference type="Proteomes" id="UP001356427">
    <property type="component" value="Unassembled WGS sequence"/>
</dbReference>
<sequence>MAATSLLLLLITLLPAPGLTAYQDSGIVNGAESRRNSKPYMVSIQNKTKHICGGFLVSESFVMTAAHCYIWGVNLTVMVGAHDITRPRSSSYIIDVKDYHIHPGYNAKTLENDIMLLQLVKTTPKSKAVQQIPLPKKDQDIKAKSFCTVAGWGATKTDGSANPCLLEVNVAVVDRSSCQRSWGKTGTITPSMICAGGTAADYKGVCQGDSGGPLVCKGTAVGVVSFNQKDNCNEPQKPNVYTKISKYLSWIKCIMKY</sequence>
<keyword evidence="10" id="KW-1185">Reference proteome</keyword>
<dbReference type="InterPro" id="IPR001254">
    <property type="entry name" value="Trypsin_dom"/>
</dbReference>
<dbReference type="Pfam" id="PF00089">
    <property type="entry name" value="Trypsin"/>
    <property type="match status" value="1"/>
</dbReference>
<feature type="chain" id="PRO_5042820136" description="Peptidase S1 domain-containing protein" evidence="7">
    <location>
        <begin position="22"/>
        <end position="257"/>
    </location>
</feature>
<dbReference type="InterPro" id="IPR018114">
    <property type="entry name" value="TRYPSIN_HIS"/>
</dbReference>
<evidence type="ECO:0000256" key="2">
    <source>
        <dbReference type="ARBA" id="ARBA00022729"/>
    </source>
</evidence>
<evidence type="ECO:0000313" key="10">
    <source>
        <dbReference type="Proteomes" id="UP001356427"/>
    </source>
</evidence>
<accession>A0AAN8R5M6</accession>
<dbReference type="PROSITE" id="PS00134">
    <property type="entry name" value="TRYPSIN_HIS"/>
    <property type="match status" value="1"/>
</dbReference>
<evidence type="ECO:0000256" key="5">
    <source>
        <dbReference type="ARBA" id="ARBA00023157"/>
    </source>
</evidence>
<dbReference type="GO" id="GO:0004252">
    <property type="term" value="F:serine-type endopeptidase activity"/>
    <property type="evidence" value="ECO:0007669"/>
    <property type="project" value="InterPro"/>
</dbReference>
<dbReference type="PANTHER" id="PTHR24271">
    <property type="entry name" value="KALLIKREIN-RELATED"/>
    <property type="match status" value="1"/>
</dbReference>
<dbReference type="PROSITE" id="PS50240">
    <property type="entry name" value="TRYPSIN_DOM"/>
    <property type="match status" value="1"/>
</dbReference>
<dbReference type="GO" id="GO:0006508">
    <property type="term" value="P:proteolysis"/>
    <property type="evidence" value="ECO:0007669"/>
    <property type="project" value="UniProtKB-KW"/>
</dbReference>
<name>A0AAN8R5M6_9TELE</name>
<evidence type="ECO:0000259" key="8">
    <source>
        <dbReference type="PROSITE" id="PS50240"/>
    </source>
</evidence>
<dbReference type="SUPFAM" id="SSF50494">
    <property type="entry name" value="Trypsin-like serine proteases"/>
    <property type="match status" value="1"/>
</dbReference>